<dbReference type="InterPro" id="IPR012337">
    <property type="entry name" value="RNaseH-like_sf"/>
</dbReference>
<dbReference type="PANTHER" id="PTHR37984">
    <property type="entry name" value="PROTEIN CBG26694"/>
    <property type="match status" value="1"/>
</dbReference>
<reference evidence="2" key="1">
    <citation type="submission" date="2022-03" db="EMBL/GenBank/DDBJ databases">
        <authorList>
            <person name="Lindestad O."/>
        </authorList>
    </citation>
    <scope>NUCLEOTIDE SEQUENCE</scope>
</reference>
<protein>
    <submittedName>
        <fullName evidence="2">Jg3752 protein</fullName>
    </submittedName>
</protein>
<dbReference type="PANTHER" id="PTHR37984:SF15">
    <property type="entry name" value="INTEGRASE CATALYTIC DOMAIN-CONTAINING PROTEIN"/>
    <property type="match status" value="1"/>
</dbReference>
<sequence>MFMNPLYTLDGKKHWRSCIVTTEFESMSRYVRKFVDSCVTCKITKPHSGKVQAELYPIPKIAIPWHTVHIDATGKLSGKSGNKEYVFVMIDAFTKYVLLFHTKKIDTRSSIKAVKDSVALFGAPVRIIADQGRCFASKEFRDFCDSKNIHLHLIATGSCRANGQVERIMSVLISMLTAVESDKDRSWQDSLGDLQLVRLNCTVKQ</sequence>
<dbReference type="OrthoDB" id="116216at2759"/>
<dbReference type="PROSITE" id="PS50994">
    <property type="entry name" value="INTEGRASE"/>
    <property type="match status" value="1"/>
</dbReference>
<accession>A0A8S4QI13</accession>
<comment type="caution">
    <text evidence="2">The sequence shown here is derived from an EMBL/GenBank/DDBJ whole genome shotgun (WGS) entry which is preliminary data.</text>
</comment>
<dbReference type="Proteomes" id="UP000838756">
    <property type="component" value="Unassembled WGS sequence"/>
</dbReference>
<dbReference type="InterPro" id="IPR001584">
    <property type="entry name" value="Integrase_cat-core"/>
</dbReference>
<proteinExistence type="predicted"/>
<dbReference type="GO" id="GO:0015074">
    <property type="term" value="P:DNA integration"/>
    <property type="evidence" value="ECO:0007669"/>
    <property type="project" value="InterPro"/>
</dbReference>
<evidence type="ECO:0000313" key="2">
    <source>
        <dbReference type="EMBL" id="CAH2210964.1"/>
    </source>
</evidence>
<dbReference type="InterPro" id="IPR050951">
    <property type="entry name" value="Retrovirus_Pol_polyprotein"/>
</dbReference>
<name>A0A8S4QI13_9NEOP</name>
<dbReference type="InterPro" id="IPR036397">
    <property type="entry name" value="RNaseH_sf"/>
</dbReference>
<dbReference type="SUPFAM" id="SSF53098">
    <property type="entry name" value="Ribonuclease H-like"/>
    <property type="match status" value="1"/>
</dbReference>
<organism evidence="2 3">
    <name type="scientific">Pararge aegeria aegeria</name>
    <dbReference type="NCBI Taxonomy" id="348720"/>
    <lineage>
        <taxon>Eukaryota</taxon>
        <taxon>Metazoa</taxon>
        <taxon>Ecdysozoa</taxon>
        <taxon>Arthropoda</taxon>
        <taxon>Hexapoda</taxon>
        <taxon>Insecta</taxon>
        <taxon>Pterygota</taxon>
        <taxon>Neoptera</taxon>
        <taxon>Endopterygota</taxon>
        <taxon>Lepidoptera</taxon>
        <taxon>Glossata</taxon>
        <taxon>Ditrysia</taxon>
        <taxon>Papilionoidea</taxon>
        <taxon>Nymphalidae</taxon>
        <taxon>Satyrinae</taxon>
        <taxon>Satyrini</taxon>
        <taxon>Parargina</taxon>
        <taxon>Pararge</taxon>
    </lineage>
</organism>
<dbReference type="GO" id="GO:0003676">
    <property type="term" value="F:nucleic acid binding"/>
    <property type="evidence" value="ECO:0007669"/>
    <property type="project" value="InterPro"/>
</dbReference>
<evidence type="ECO:0000313" key="3">
    <source>
        <dbReference type="Proteomes" id="UP000838756"/>
    </source>
</evidence>
<dbReference type="AlphaFoldDB" id="A0A8S4QI13"/>
<gene>
    <name evidence="2" type="primary">jg3752</name>
    <name evidence="2" type="ORF">PAEG_LOCUS2813</name>
</gene>
<feature type="domain" description="Integrase catalytic" evidence="1">
    <location>
        <begin position="60"/>
        <end position="205"/>
    </location>
</feature>
<dbReference type="EMBL" id="CAKXAJ010008790">
    <property type="protein sequence ID" value="CAH2210964.1"/>
    <property type="molecule type" value="Genomic_DNA"/>
</dbReference>
<dbReference type="Pfam" id="PF00665">
    <property type="entry name" value="rve"/>
    <property type="match status" value="1"/>
</dbReference>
<keyword evidence="3" id="KW-1185">Reference proteome</keyword>
<evidence type="ECO:0000259" key="1">
    <source>
        <dbReference type="PROSITE" id="PS50994"/>
    </source>
</evidence>
<dbReference type="Gene3D" id="3.30.420.10">
    <property type="entry name" value="Ribonuclease H-like superfamily/Ribonuclease H"/>
    <property type="match status" value="1"/>
</dbReference>